<dbReference type="Pfam" id="PF00443">
    <property type="entry name" value="UCH"/>
    <property type="match status" value="1"/>
</dbReference>
<evidence type="ECO:0000256" key="5">
    <source>
        <dbReference type="PROSITE-ProRule" id="PRU00502"/>
    </source>
</evidence>
<keyword evidence="11" id="KW-1185">Reference proteome</keyword>
<organism evidence="10 11">
    <name type="scientific">Elysia crispata</name>
    <name type="common">lettuce slug</name>
    <dbReference type="NCBI Taxonomy" id="231223"/>
    <lineage>
        <taxon>Eukaryota</taxon>
        <taxon>Metazoa</taxon>
        <taxon>Spiralia</taxon>
        <taxon>Lophotrochozoa</taxon>
        <taxon>Mollusca</taxon>
        <taxon>Gastropoda</taxon>
        <taxon>Heterobranchia</taxon>
        <taxon>Euthyneura</taxon>
        <taxon>Panpulmonata</taxon>
        <taxon>Sacoglossa</taxon>
        <taxon>Placobranchoidea</taxon>
        <taxon>Plakobranchidae</taxon>
        <taxon>Elysia</taxon>
    </lineage>
</organism>
<keyword evidence="6" id="KW-0645">Protease</keyword>
<evidence type="ECO:0000313" key="11">
    <source>
        <dbReference type="Proteomes" id="UP001283361"/>
    </source>
</evidence>
<evidence type="ECO:0000256" key="3">
    <source>
        <dbReference type="ARBA" id="ARBA00022771"/>
    </source>
</evidence>
<dbReference type="PROSITE" id="PS00973">
    <property type="entry name" value="USP_2"/>
    <property type="match status" value="1"/>
</dbReference>
<dbReference type="InterPro" id="IPR001607">
    <property type="entry name" value="Znf_UBP"/>
</dbReference>
<feature type="region of interest" description="Disordered" evidence="7">
    <location>
        <begin position="132"/>
        <end position="187"/>
    </location>
</feature>
<evidence type="ECO:0000313" key="10">
    <source>
        <dbReference type="EMBL" id="KAK3782245.1"/>
    </source>
</evidence>
<dbReference type="InterPro" id="IPR013083">
    <property type="entry name" value="Znf_RING/FYVE/PHD"/>
</dbReference>
<feature type="region of interest" description="Disordered" evidence="7">
    <location>
        <begin position="552"/>
        <end position="577"/>
    </location>
</feature>
<dbReference type="InterPro" id="IPR001394">
    <property type="entry name" value="Peptidase_C19_UCH"/>
</dbReference>
<evidence type="ECO:0000256" key="7">
    <source>
        <dbReference type="SAM" id="MobiDB-lite"/>
    </source>
</evidence>
<dbReference type="InterPro" id="IPR050185">
    <property type="entry name" value="Ub_carboxyl-term_hydrolase"/>
</dbReference>
<evidence type="ECO:0000256" key="1">
    <source>
        <dbReference type="ARBA" id="ARBA00000707"/>
    </source>
</evidence>
<feature type="domain" description="USP" evidence="8">
    <location>
        <begin position="187"/>
        <end position="532"/>
    </location>
</feature>
<comment type="caution">
    <text evidence="10">The sequence shown here is derived from an EMBL/GenBank/DDBJ whole genome shotgun (WGS) entry which is preliminary data.</text>
</comment>
<feature type="domain" description="UBP-type" evidence="9">
    <location>
        <begin position="24"/>
        <end position="134"/>
    </location>
</feature>
<dbReference type="GO" id="GO:0008270">
    <property type="term" value="F:zinc ion binding"/>
    <property type="evidence" value="ECO:0007669"/>
    <property type="project" value="UniProtKB-KW"/>
</dbReference>
<dbReference type="PANTHER" id="PTHR21646">
    <property type="entry name" value="UBIQUITIN CARBOXYL-TERMINAL HYDROLASE"/>
    <property type="match status" value="1"/>
</dbReference>
<dbReference type="PROSITE" id="PS50271">
    <property type="entry name" value="ZF_UBP"/>
    <property type="match status" value="1"/>
</dbReference>
<keyword evidence="6" id="KW-0378">Hydrolase</keyword>
<feature type="compositionally biased region" description="Polar residues" evidence="7">
    <location>
        <begin position="140"/>
        <end position="150"/>
    </location>
</feature>
<keyword evidence="6" id="KW-0788">Thiol protease</keyword>
<evidence type="ECO:0000259" key="8">
    <source>
        <dbReference type="PROSITE" id="PS50235"/>
    </source>
</evidence>
<comment type="catalytic activity">
    <reaction evidence="1 6">
        <text>Thiol-dependent hydrolysis of ester, thioester, amide, peptide and isopeptide bonds formed by the C-terminal Gly of ubiquitin (a 76-residue protein attached to proteins as an intracellular targeting signal).</text>
        <dbReference type="EC" id="3.4.19.12"/>
    </reaction>
</comment>
<dbReference type="SMART" id="SM00290">
    <property type="entry name" value="ZnF_UBP"/>
    <property type="match status" value="1"/>
</dbReference>
<reference evidence="10" key="1">
    <citation type="journal article" date="2023" name="G3 (Bethesda)">
        <title>A reference genome for the long-term kleptoplast-retaining sea slug Elysia crispata morphotype clarki.</title>
        <authorList>
            <person name="Eastman K.E."/>
            <person name="Pendleton A.L."/>
            <person name="Shaikh M.A."/>
            <person name="Suttiyut T."/>
            <person name="Ogas R."/>
            <person name="Tomko P."/>
            <person name="Gavelis G."/>
            <person name="Widhalm J.R."/>
            <person name="Wisecaver J.H."/>
        </authorList>
    </citation>
    <scope>NUCLEOTIDE SEQUENCE</scope>
    <source>
        <strain evidence="10">ECLA1</strain>
    </source>
</reference>
<dbReference type="Pfam" id="PF02148">
    <property type="entry name" value="zf-UBP"/>
    <property type="match status" value="1"/>
</dbReference>
<dbReference type="PANTHER" id="PTHR21646:SF19">
    <property type="entry name" value="UBIQUITIN CARBOXYL-TERMINAL HYDROLASE 3"/>
    <property type="match status" value="1"/>
</dbReference>
<evidence type="ECO:0000256" key="6">
    <source>
        <dbReference type="RuleBase" id="RU366025"/>
    </source>
</evidence>
<protein>
    <recommendedName>
        <fullName evidence="6">Ubiquitin carboxyl-terminal hydrolase</fullName>
        <ecNumber evidence="6">3.4.19.12</ecNumber>
    </recommendedName>
</protein>
<dbReference type="Proteomes" id="UP001283361">
    <property type="component" value="Unassembled WGS sequence"/>
</dbReference>
<accession>A0AAE1A747</accession>
<dbReference type="InterPro" id="IPR018200">
    <property type="entry name" value="USP_CS"/>
</dbReference>
<dbReference type="GO" id="GO:0016579">
    <property type="term" value="P:protein deubiquitination"/>
    <property type="evidence" value="ECO:0007669"/>
    <property type="project" value="InterPro"/>
</dbReference>
<dbReference type="GO" id="GO:0004843">
    <property type="term" value="F:cysteine-type deubiquitinase activity"/>
    <property type="evidence" value="ECO:0007669"/>
    <property type="project" value="UniProtKB-UniRule"/>
</dbReference>
<keyword evidence="2" id="KW-0479">Metal-binding</keyword>
<dbReference type="Gene3D" id="3.90.70.10">
    <property type="entry name" value="Cysteine proteinases"/>
    <property type="match status" value="1"/>
</dbReference>
<proteinExistence type="inferred from homology"/>
<dbReference type="Gene3D" id="3.30.40.10">
    <property type="entry name" value="Zinc/RING finger domain, C3HC4 (zinc finger)"/>
    <property type="match status" value="1"/>
</dbReference>
<comment type="similarity">
    <text evidence="6">Belongs to the peptidase C19 family.</text>
</comment>
<name>A0AAE1A747_9GAST</name>
<gene>
    <name evidence="10" type="ORF">RRG08_048703</name>
</gene>
<dbReference type="InterPro" id="IPR038765">
    <property type="entry name" value="Papain-like_cys_pep_sf"/>
</dbReference>
<keyword evidence="4" id="KW-0862">Zinc</keyword>
<dbReference type="InterPro" id="IPR028889">
    <property type="entry name" value="USP"/>
</dbReference>
<keyword evidence="6" id="KW-0833">Ubl conjugation pathway</keyword>
<dbReference type="EC" id="3.4.19.12" evidence="6"/>
<dbReference type="PROSITE" id="PS50235">
    <property type="entry name" value="USP_3"/>
    <property type="match status" value="1"/>
</dbReference>
<dbReference type="EMBL" id="JAWDGP010002524">
    <property type="protein sequence ID" value="KAK3782245.1"/>
    <property type="molecule type" value="Genomic_DNA"/>
</dbReference>
<evidence type="ECO:0000256" key="4">
    <source>
        <dbReference type="ARBA" id="ARBA00022833"/>
    </source>
</evidence>
<evidence type="ECO:0000256" key="2">
    <source>
        <dbReference type="ARBA" id="ARBA00022723"/>
    </source>
</evidence>
<dbReference type="GO" id="GO:0006508">
    <property type="term" value="P:proteolysis"/>
    <property type="evidence" value="ECO:0007669"/>
    <property type="project" value="UniProtKB-KW"/>
</dbReference>
<dbReference type="PROSITE" id="PS00972">
    <property type="entry name" value="USP_1"/>
    <property type="match status" value="1"/>
</dbReference>
<keyword evidence="3 5" id="KW-0863">Zinc-finger</keyword>
<evidence type="ECO:0000259" key="9">
    <source>
        <dbReference type="PROSITE" id="PS50271"/>
    </source>
</evidence>
<dbReference type="AlphaFoldDB" id="A0AAE1A747"/>
<dbReference type="SUPFAM" id="SSF54001">
    <property type="entry name" value="Cysteine proteinases"/>
    <property type="match status" value="1"/>
</dbReference>
<sequence>MLIQDLKVNAFEVVLEKGEAQYLMECPHLEESARIAFDLSNLNGDASGVPPQFRCSACHTLESPWICLTCGEINCGRYVKGHAKEHHERHEELHAVCMNCHNLMAFCYKCDEFVINDTNFGHLEKLRKQYQSLAKAAQPPESSESVQNQNEPREKIHRRPSVDSSENDRKHKRRKKDTYTQRRPRTSGLRNLGNTCFMNAVLQSLSNIQEFCGYIKQLPSLEEKILKAKKIHISRKTRDSGEDVLLVEELRKTLVALWQGSKGAISPESLFTVIWKVVPRFRGYQQQDAHEFMRYLLDRLHVELLELLPYPNNNSPYIGPKGKSTIVTAIFGGLLQSEVNCLICGTESKKHDPFLDLSLDIPAQFSTRLTKPKEGEPVCTLSDCLASFTDVEELEETELYMCNNCKQRQRSTKKFWIRRLPNVLCLHLKRFRWSMFCRLKVETFVEFPIQGLDMNTFVLNNLHETRGSFCGSNLYDLAAVIVHHGSGAGSGHYTAYATHEGQWYHFNDSTVTACDVDTVMRCKAYILFFVRREIRLPDSLCVRARSSLNGQKNHISNSEDKSGPKSTEVSSSTSQQK</sequence>
<dbReference type="SUPFAM" id="SSF57850">
    <property type="entry name" value="RING/U-box"/>
    <property type="match status" value="1"/>
</dbReference>
<feature type="compositionally biased region" description="Polar residues" evidence="7">
    <location>
        <begin position="564"/>
        <end position="577"/>
    </location>
</feature>